<organism evidence="1 2">
    <name type="scientific">Pseudochrobactrum saccharolyticum</name>
    <dbReference type="NCBI Taxonomy" id="354352"/>
    <lineage>
        <taxon>Bacteria</taxon>
        <taxon>Pseudomonadati</taxon>
        <taxon>Pseudomonadota</taxon>
        <taxon>Alphaproteobacteria</taxon>
        <taxon>Hyphomicrobiales</taxon>
        <taxon>Brucellaceae</taxon>
        <taxon>Pseudochrobactrum</taxon>
    </lineage>
</organism>
<comment type="caution">
    <text evidence="1">The sequence shown here is derived from an EMBL/GenBank/DDBJ whole genome shotgun (WGS) entry which is preliminary data.</text>
</comment>
<dbReference type="EMBL" id="JACHIL010000003">
    <property type="protein sequence ID" value="MBB5091495.1"/>
    <property type="molecule type" value="Genomic_DNA"/>
</dbReference>
<dbReference type="SUPFAM" id="SSF51182">
    <property type="entry name" value="RmlC-like cupins"/>
    <property type="match status" value="1"/>
</dbReference>
<dbReference type="CDD" id="cd20293">
    <property type="entry name" value="cupin_HutD_N"/>
    <property type="match status" value="1"/>
</dbReference>
<dbReference type="Pfam" id="PF05962">
    <property type="entry name" value="HutD"/>
    <property type="match status" value="1"/>
</dbReference>
<dbReference type="PANTHER" id="PTHR37943:SF1">
    <property type="entry name" value="PROTEIN VES"/>
    <property type="match status" value="1"/>
</dbReference>
<evidence type="ECO:0000313" key="1">
    <source>
        <dbReference type="EMBL" id="MBB5091495.1"/>
    </source>
</evidence>
<evidence type="ECO:0000313" key="2">
    <source>
        <dbReference type="Proteomes" id="UP000531231"/>
    </source>
</evidence>
<dbReference type="AlphaFoldDB" id="A0A7W8ALM1"/>
<dbReference type="Gene3D" id="2.60.120.10">
    <property type="entry name" value="Jelly Rolls"/>
    <property type="match status" value="1"/>
</dbReference>
<proteinExistence type="predicted"/>
<dbReference type="InterPro" id="IPR014710">
    <property type="entry name" value="RmlC-like_jellyroll"/>
</dbReference>
<keyword evidence="2" id="KW-1185">Reference proteome</keyword>
<name>A0A7W8ALM1_9HYPH</name>
<evidence type="ECO:0008006" key="3">
    <source>
        <dbReference type="Google" id="ProtNLM"/>
    </source>
</evidence>
<dbReference type="InterPro" id="IPR010282">
    <property type="entry name" value="Uncharacterised_HutD/Ves"/>
</dbReference>
<gene>
    <name evidence="1" type="ORF">HNQ68_002036</name>
</gene>
<protein>
    <recommendedName>
        <fullName evidence="3">HutD family protein</fullName>
    </recommendedName>
</protein>
<accession>A0A7W8ALM1</accession>
<dbReference type="PANTHER" id="PTHR37943">
    <property type="entry name" value="PROTEIN VES"/>
    <property type="match status" value="1"/>
</dbReference>
<sequence length="187" mass="20055">MQLLKNHQHRRMPWKNGGGVTVEIAVFPADASVDNFDWRISTATVASDGPFSVFTGIDRTLSVLEGDGIILSVEGLDDQELKGETLPFSFPADSPTSAKLLGSAIIDLNVMTRRGRFTHQVSRHQISAETAVSLSGATVLVFCSSGTVQAGDTQLEVNDCLRFEQCSNTELQLSGSGTVFVIALNPV</sequence>
<dbReference type="InterPro" id="IPR011051">
    <property type="entry name" value="RmlC_Cupin_sf"/>
</dbReference>
<reference evidence="1 2" key="1">
    <citation type="submission" date="2020-08" db="EMBL/GenBank/DDBJ databases">
        <title>Genomic Encyclopedia of Type Strains, Phase IV (KMG-IV): sequencing the most valuable type-strain genomes for metagenomic binning, comparative biology and taxonomic classification.</title>
        <authorList>
            <person name="Goeker M."/>
        </authorList>
    </citation>
    <scope>NUCLEOTIDE SEQUENCE [LARGE SCALE GENOMIC DNA]</scope>
    <source>
        <strain evidence="1 2">DSM 25620</strain>
    </source>
</reference>
<dbReference type="Proteomes" id="UP000531231">
    <property type="component" value="Unassembled WGS sequence"/>
</dbReference>
<dbReference type="RefSeq" id="WP_151159545.1">
    <property type="nucleotide sequence ID" value="NZ_JACHIL010000003.1"/>
</dbReference>